<keyword evidence="3" id="KW-1185">Reference proteome</keyword>
<reference evidence="3" key="1">
    <citation type="journal article" date="2005" name="Nature">
        <title>The map-based sequence of the rice genome.</title>
        <authorList>
            <consortium name="International rice genome sequencing project (IRGSP)"/>
            <person name="Matsumoto T."/>
            <person name="Wu J."/>
            <person name="Kanamori H."/>
            <person name="Katayose Y."/>
            <person name="Fujisawa M."/>
            <person name="Namiki N."/>
            <person name="Mizuno H."/>
            <person name="Yamamoto K."/>
            <person name="Antonio B.A."/>
            <person name="Baba T."/>
            <person name="Sakata K."/>
            <person name="Nagamura Y."/>
            <person name="Aoki H."/>
            <person name="Arikawa K."/>
            <person name="Arita K."/>
            <person name="Bito T."/>
            <person name="Chiden Y."/>
            <person name="Fujitsuka N."/>
            <person name="Fukunaka R."/>
            <person name="Hamada M."/>
            <person name="Harada C."/>
            <person name="Hayashi A."/>
            <person name="Hijishita S."/>
            <person name="Honda M."/>
            <person name="Hosokawa S."/>
            <person name="Ichikawa Y."/>
            <person name="Idonuma A."/>
            <person name="Iijima M."/>
            <person name="Ikeda M."/>
            <person name="Ikeno M."/>
            <person name="Ito K."/>
            <person name="Ito S."/>
            <person name="Ito T."/>
            <person name="Ito Y."/>
            <person name="Ito Y."/>
            <person name="Iwabuchi A."/>
            <person name="Kamiya K."/>
            <person name="Karasawa W."/>
            <person name="Kurita K."/>
            <person name="Katagiri S."/>
            <person name="Kikuta A."/>
            <person name="Kobayashi H."/>
            <person name="Kobayashi N."/>
            <person name="Machita K."/>
            <person name="Maehara T."/>
            <person name="Masukawa M."/>
            <person name="Mizubayashi T."/>
            <person name="Mukai Y."/>
            <person name="Nagasaki H."/>
            <person name="Nagata Y."/>
            <person name="Naito S."/>
            <person name="Nakashima M."/>
            <person name="Nakama Y."/>
            <person name="Nakamichi Y."/>
            <person name="Nakamura M."/>
            <person name="Meguro A."/>
            <person name="Negishi M."/>
            <person name="Ohta I."/>
            <person name="Ohta T."/>
            <person name="Okamoto M."/>
            <person name="Ono N."/>
            <person name="Saji S."/>
            <person name="Sakaguchi M."/>
            <person name="Sakai K."/>
            <person name="Shibata M."/>
            <person name="Shimokawa T."/>
            <person name="Song J."/>
            <person name="Takazaki Y."/>
            <person name="Terasawa K."/>
            <person name="Tsugane M."/>
            <person name="Tsuji K."/>
            <person name="Ueda S."/>
            <person name="Waki K."/>
            <person name="Yamagata H."/>
            <person name="Yamamoto M."/>
            <person name="Yamamoto S."/>
            <person name="Yamane H."/>
            <person name="Yoshiki S."/>
            <person name="Yoshihara R."/>
            <person name="Yukawa K."/>
            <person name="Zhong H."/>
            <person name="Yano M."/>
            <person name="Yuan Q."/>
            <person name="Ouyang S."/>
            <person name="Liu J."/>
            <person name="Jones K.M."/>
            <person name="Gansberger K."/>
            <person name="Moffat K."/>
            <person name="Hill J."/>
            <person name="Bera J."/>
            <person name="Fadrosh D."/>
            <person name="Jin S."/>
            <person name="Johri S."/>
            <person name="Kim M."/>
            <person name="Overton L."/>
            <person name="Reardon M."/>
            <person name="Tsitrin T."/>
            <person name="Vuong H."/>
            <person name="Weaver B."/>
            <person name="Ciecko A."/>
            <person name="Tallon L."/>
            <person name="Jackson J."/>
            <person name="Pai G."/>
            <person name="Aken S.V."/>
            <person name="Utterback T."/>
            <person name="Reidmuller S."/>
            <person name="Feldblyum T."/>
            <person name="Hsiao J."/>
            <person name="Zismann V."/>
            <person name="Iobst S."/>
            <person name="de Vazeille A.R."/>
            <person name="Buell C.R."/>
            <person name="Ying K."/>
            <person name="Li Y."/>
            <person name="Lu T."/>
            <person name="Huang Y."/>
            <person name="Zhao Q."/>
            <person name="Feng Q."/>
            <person name="Zhang L."/>
            <person name="Zhu J."/>
            <person name="Weng Q."/>
            <person name="Mu J."/>
            <person name="Lu Y."/>
            <person name="Fan D."/>
            <person name="Liu Y."/>
            <person name="Guan J."/>
            <person name="Zhang Y."/>
            <person name="Yu S."/>
            <person name="Liu X."/>
            <person name="Zhang Y."/>
            <person name="Hong G."/>
            <person name="Han B."/>
            <person name="Choisne N."/>
            <person name="Demange N."/>
            <person name="Orjeda G."/>
            <person name="Samain S."/>
            <person name="Cattolico L."/>
            <person name="Pelletier E."/>
            <person name="Couloux A."/>
            <person name="Segurens B."/>
            <person name="Wincker P."/>
            <person name="D'Hont A."/>
            <person name="Scarpelli C."/>
            <person name="Weissenbach J."/>
            <person name="Salanoubat M."/>
            <person name="Quetier F."/>
            <person name="Yu Y."/>
            <person name="Kim H.R."/>
            <person name="Rambo T."/>
            <person name="Currie J."/>
            <person name="Collura K."/>
            <person name="Luo M."/>
            <person name="Yang T."/>
            <person name="Ammiraju J.S.S."/>
            <person name="Engler F."/>
            <person name="Soderlund C."/>
            <person name="Wing R.A."/>
            <person name="Palmer L.E."/>
            <person name="de la Bastide M."/>
            <person name="Spiegel L."/>
            <person name="Nascimento L."/>
            <person name="Zutavern T."/>
            <person name="O'Shaughnessy A."/>
            <person name="Dike S."/>
            <person name="Dedhia N."/>
            <person name="Preston R."/>
            <person name="Balija V."/>
            <person name="McCombie W.R."/>
            <person name="Chow T."/>
            <person name="Chen H."/>
            <person name="Chung M."/>
            <person name="Chen C."/>
            <person name="Shaw J."/>
            <person name="Wu H."/>
            <person name="Hsiao K."/>
            <person name="Chao Y."/>
            <person name="Chu M."/>
            <person name="Cheng C."/>
            <person name="Hour A."/>
            <person name="Lee P."/>
            <person name="Lin S."/>
            <person name="Lin Y."/>
            <person name="Liou J."/>
            <person name="Liu S."/>
            <person name="Hsing Y."/>
            <person name="Raghuvanshi S."/>
            <person name="Mohanty A."/>
            <person name="Bharti A.K."/>
            <person name="Gaur A."/>
            <person name="Gupta V."/>
            <person name="Kumar D."/>
            <person name="Ravi V."/>
            <person name="Vij S."/>
            <person name="Kapur A."/>
            <person name="Khurana P."/>
            <person name="Khurana P."/>
            <person name="Khurana J.P."/>
            <person name="Tyagi A.K."/>
            <person name="Gaikwad K."/>
            <person name="Singh A."/>
            <person name="Dalal V."/>
            <person name="Srivastava S."/>
            <person name="Dixit A."/>
            <person name="Pal A.K."/>
            <person name="Ghazi I.A."/>
            <person name="Yadav M."/>
            <person name="Pandit A."/>
            <person name="Bhargava A."/>
            <person name="Sureshbabu K."/>
            <person name="Batra K."/>
            <person name="Sharma T.R."/>
            <person name="Mohapatra T."/>
            <person name="Singh N.K."/>
            <person name="Messing J."/>
            <person name="Nelson A.B."/>
            <person name="Fuks G."/>
            <person name="Kavchok S."/>
            <person name="Keizer G."/>
            <person name="Linton E."/>
            <person name="Llaca V."/>
            <person name="Song R."/>
            <person name="Tanyolac B."/>
            <person name="Young S."/>
            <person name="Ho-Il K."/>
            <person name="Hahn J.H."/>
            <person name="Sangsakoo G."/>
            <person name="Vanavichit A."/>
            <person name="de Mattos Luiz.A.T."/>
            <person name="Zimmer P.D."/>
            <person name="Malone G."/>
            <person name="Dellagostin O."/>
            <person name="de Oliveira A.C."/>
            <person name="Bevan M."/>
            <person name="Bancroft I."/>
            <person name="Minx P."/>
            <person name="Cordum H."/>
            <person name="Wilson R."/>
            <person name="Cheng Z."/>
            <person name="Jin W."/>
            <person name="Jiang J."/>
            <person name="Leong S.A."/>
            <person name="Iwama H."/>
            <person name="Gojobori T."/>
            <person name="Itoh T."/>
            <person name="Niimura Y."/>
            <person name="Fujii Y."/>
            <person name="Habara T."/>
            <person name="Sakai H."/>
            <person name="Sato Y."/>
            <person name="Wilson G."/>
            <person name="Kumar K."/>
            <person name="McCouch S."/>
            <person name="Juretic N."/>
            <person name="Hoen D."/>
            <person name="Wright S."/>
            <person name="Bruskiewich R."/>
            <person name="Bureau T."/>
            <person name="Miyao A."/>
            <person name="Hirochika H."/>
            <person name="Nishikawa T."/>
            <person name="Kadowaki K."/>
            <person name="Sugiura M."/>
            <person name="Burr B."/>
            <person name="Sasaki T."/>
        </authorList>
    </citation>
    <scope>NUCLEOTIDE SEQUENCE [LARGE SCALE GENOMIC DNA]</scope>
    <source>
        <strain evidence="3">cv. Nipponbare</strain>
    </source>
</reference>
<dbReference type="InParanoid" id="A0A0P0X794"/>
<accession>A0A0P0X794</accession>
<reference evidence="2 3" key="3">
    <citation type="journal article" date="2013" name="Rice">
        <title>Improvement of the Oryza sativa Nipponbare reference genome using next generation sequence and optical map data.</title>
        <authorList>
            <person name="Kawahara Y."/>
            <person name="de la Bastide M."/>
            <person name="Hamilton J.P."/>
            <person name="Kanamori H."/>
            <person name="McCombie W.R."/>
            <person name="Ouyang S."/>
            <person name="Schwartz D.C."/>
            <person name="Tanaka T."/>
            <person name="Wu J."/>
            <person name="Zhou S."/>
            <person name="Childs K.L."/>
            <person name="Davidson R.M."/>
            <person name="Lin H."/>
            <person name="Quesada-Ocampo L."/>
            <person name="Vaillancourt B."/>
            <person name="Sakai H."/>
            <person name="Lee S.S."/>
            <person name="Kim J."/>
            <person name="Numa H."/>
            <person name="Itoh T."/>
            <person name="Buell C.R."/>
            <person name="Matsumoto T."/>
        </authorList>
    </citation>
    <scope>NUCLEOTIDE SEQUENCE [LARGE SCALE GENOMIC DNA]</scope>
    <source>
        <strain evidence="3">cv. Nipponbare</strain>
    </source>
</reference>
<evidence type="ECO:0000313" key="2">
    <source>
        <dbReference type="EMBL" id="BAT01948.1"/>
    </source>
</evidence>
<dbReference type="EMBL" id="AP014963">
    <property type="protein sequence ID" value="BAT01948.1"/>
    <property type="molecule type" value="Genomic_DNA"/>
</dbReference>
<dbReference type="Proteomes" id="UP000059680">
    <property type="component" value="Chromosome 7"/>
</dbReference>
<gene>
    <name evidence="2" type="ordered locus">Os07g0539150</name>
    <name evidence="2" type="ORF">OSNPB_070539150</name>
</gene>
<feature type="region of interest" description="Disordered" evidence="1">
    <location>
        <begin position="94"/>
        <end position="115"/>
    </location>
</feature>
<dbReference type="AlphaFoldDB" id="A0A0P0X794"/>
<evidence type="ECO:0000313" key="3">
    <source>
        <dbReference type="Proteomes" id="UP000059680"/>
    </source>
</evidence>
<reference evidence="2 3" key="2">
    <citation type="journal article" date="2013" name="Plant Cell Physiol.">
        <title>Rice Annotation Project Database (RAP-DB): an integrative and interactive database for rice genomics.</title>
        <authorList>
            <person name="Sakai H."/>
            <person name="Lee S.S."/>
            <person name="Tanaka T."/>
            <person name="Numa H."/>
            <person name="Kim J."/>
            <person name="Kawahara Y."/>
            <person name="Wakimoto H."/>
            <person name="Yang C.C."/>
            <person name="Iwamoto M."/>
            <person name="Abe T."/>
            <person name="Yamada Y."/>
            <person name="Muto A."/>
            <person name="Inokuchi H."/>
            <person name="Ikemura T."/>
            <person name="Matsumoto T."/>
            <person name="Sasaki T."/>
            <person name="Itoh T."/>
        </authorList>
    </citation>
    <scope>NUCLEOTIDE SEQUENCE [LARGE SCALE GENOMIC DNA]</scope>
    <source>
        <strain evidence="3">cv. Nipponbare</strain>
    </source>
</reference>
<name>A0A0P0X794_ORYSJ</name>
<sequence>MRIERTNAADLVPAHWRNAGTAKDPASTGRHDLRCSGLRWPGATATDRLVLVTSPMSVGHRQRSAHHHREDENAKARLNCHEDGLLHGDIVAAGDGSLHGEEEGEQGGADGGGGRWRWRVQRDVRHHTREIDCRRRCGCLGIDGRWEWKPF</sequence>
<evidence type="ECO:0000256" key="1">
    <source>
        <dbReference type="SAM" id="MobiDB-lite"/>
    </source>
</evidence>
<protein>
    <submittedName>
        <fullName evidence="2">Os07g0539150 protein</fullName>
    </submittedName>
</protein>
<feature type="compositionally biased region" description="Gly residues" evidence="1">
    <location>
        <begin position="106"/>
        <end position="115"/>
    </location>
</feature>
<proteinExistence type="predicted"/>
<dbReference type="PaxDb" id="39947-A0A0P0X794"/>
<organism evidence="2 3">
    <name type="scientific">Oryza sativa subsp. japonica</name>
    <name type="common">Rice</name>
    <dbReference type="NCBI Taxonomy" id="39947"/>
    <lineage>
        <taxon>Eukaryota</taxon>
        <taxon>Viridiplantae</taxon>
        <taxon>Streptophyta</taxon>
        <taxon>Embryophyta</taxon>
        <taxon>Tracheophyta</taxon>
        <taxon>Spermatophyta</taxon>
        <taxon>Magnoliopsida</taxon>
        <taxon>Liliopsida</taxon>
        <taxon>Poales</taxon>
        <taxon>Poaceae</taxon>
        <taxon>BOP clade</taxon>
        <taxon>Oryzoideae</taxon>
        <taxon>Oryzeae</taxon>
        <taxon>Oryzinae</taxon>
        <taxon>Oryza</taxon>
        <taxon>Oryza sativa</taxon>
    </lineage>
</organism>